<feature type="compositionally biased region" description="Basic and acidic residues" evidence="1">
    <location>
        <begin position="106"/>
        <end position="124"/>
    </location>
</feature>
<accession>A0ABR0K9Y1</accession>
<dbReference type="InterPro" id="IPR007320">
    <property type="entry name" value="PDCD2_C"/>
</dbReference>
<dbReference type="Pfam" id="PF04194">
    <property type="entry name" value="PDCD2_C"/>
    <property type="match status" value="1"/>
</dbReference>
<keyword evidence="4" id="KW-1185">Reference proteome</keyword>
<organism evidence="3 4">
    <name type="scientific">Lithohypha guttulata</name>
    <dbReference type="NCBI Taxonomy" id="1690604"/>
    <lineage>
        <taxon>Eukaryota</taxon>
        <taxon>Fungi</taxon>
        <taxon>Dikarya</taxon>
        <taxon>Ascomycota</taxon>
        <taxon>Pezizomycotina</taxon>
        <taxon>Eurotiomycetes</taxon>
        <taxon>Chaetothyriomycetidae</taxon>
        <taxon>Chaetothyriales</taxon>
        <taxon>Trichomeriaceae</taxon>
        <taxon>Lithohypha</taxon>
    </lineage>
</organism>
<dbReference type="PANTHER" id="PTHR47524:SF1">
    <property type="entry name" value="20S RRNA ACCUMULATION PROTEIN 4"/>
    <property type="match status" value="1"/>
</dbReference>
<proteinExistence type="predicted"/>
<sequence length="422" mass="46333">MASYDSESSSDDGLDVQTNVTLGYATQESTGDDISHIGGHPTWLDPNTKPSAALAKCKVCNSYMSLLLQLQADLQQHFSDDERRLFVWCCRKKQCSKKSGSVRAFREVKKAKVSRRPEPSKQEDNTSASTQQQNLGSQLFGGSPPPSSSNSNPFSTSSQPQSNPFTTSSTTDGNTNLFSELAAKSPQPPTQSFADKLKISSSPPQATAQKQEEAPPDPWPAEDDFPKPFPHFYLDAESEYLDPNPAANSDGPFAPRITDLDPDPSTSSSTAEKDLYESPHDKTFDHFTLTLSQNPEQILRYEFKGTPLLYSSTDSTATHFVLPGHHLHQKVKTAGPVKGLPGCQYCGASRVFEFQLVPYLIYELEKDDEEAMKLDGGEGMEWGTILVGSCGRNCGGEGKVVFREEWAGVQWEEGGVELKQKK</sequence>
<name>A0ABR0K9Y1_9EURO</name>
<evidence type="ECO:0000313" key="3">
    <source>
        <dbReference type="EMBL" id="KAK5092517.1"/>
    </source>
</evidence>
<feature type="compositionally biased region" description="Polar residues" evidence="1">
    <location>
        <begin position="125"/>
        <end position="134"/>
    </location>
</feature>
<evidence type="ECO:0000259" key="2">
    <source>
        <dbReference type="Pfam" id="PF04194"/>
    </source>
</evidence>
<protein>
    <recommendedName>
        <fullName evidence="2">Programmed cell death protein 2 C-terminal domain-containing protein</fullName>
    </recommendedName>
</protein>
<gene>
    <name evidence="3" type="ORF">LTR24_005095</name>
</gene>
<feature type="compositionally biased region" description="Low complexity" evidence="1">
    <location>
        <begin position="135"/>
        <end position="171"/>
    </location>
</feature>
<evidence type="ECO:0000313" key="4">
    <source>
        <dbReference type="Proteomes" id="UP001345013"/>
    </source>
</evidence>
<evidence type="ECO:0000256" key="1">
    <source>
        <dbReference type="SAM" id="MobiDB-lite"/>
    </source>
</evidence>
<comment type="caution">
    <text evidence="3">The sequence shown here is derived from an EMBL/GenBank/DDBJ whole genome shotgun (WGS) entry which is preliminary data.</text>
</comment>
<dbReference type="EMBL" id="JAVRRG010000056">
    <property type="protein sequence ID" value="KAK5092517.1"/>
    <property type="molecule type" value="Genomic_DNA"/>
</dbReference>
<feature type="region of interest" description="Disordered" evidence="1">
    <location>
        <begin position="106"/>
        <end position="275"/>
    </location>
</feature>
<reference evidence="3 4" key="1">
    <citation type="submission" date="2023-08" db="EMBL/GenBank/DDBJ databases">
        <title>Black Yeasts Isolated from many extreme environments.</title>
        <authorList>
            <person name="Coleine C."/>
            <person name="Stajich J.E."/>
            <person name="Selbmann L."/>
        </authorList>
    </citation>
    <scope>NUCLEOTIDE SEQUENCE [LARGE SCALE GENOMIC DNA]</scope>
    <source>
        <strain evidence="3 4">CCFEE 5885</strain>
    </source>
</reference>
<dbReference type="PANTHER" id="PTHR47524">
    <property type="entry name" value="20S RRNA ACCUMULATION PROTEIN 4"/>
    <property type="match status" value="1"/>
</dbReference>
<feature type="compositionally biased region" description="Polar residues" evidence="1">
    <location>
        <begin position="199"/>
        <end position="209"/>
    </location>
</feature>
<feature type="domain" description="Programmed cell death protein 2 C-terminal" evidence="2">
    <location>
        <begin position="281"/>
        <end position="411"/>
    </location>
</feature>
<dbReference type="Proteomes" id="UP001345013">
    <property type="component" value="Unassembled WGS sequence"/>
</dbReference>